<dbReference type="PANTHER" id="PTHR13947">
    <property type="entry name" value="GNAT FAMILY N-ACETYLTRANSFERASE"/>
    <property type="match status" value="1"/>
</dbReference>
<organism evidence="3 4">
    <name type="scientific">Methanobacterium alkalithermotolerans</name>
    <dbReference type="NCBI Taxonomy" id="2731220"/>
    <lineage>
        <taxon>Archaea</taxon>
        <taxon>Methanobacteriati</taxon>
        <taxon>Methanobacteriota</taxon>
        <taxon>Methanomada group</taxon>
        <taxon>Methanobacteria</taxon>
        <taxon>Methanobacteriales</taxon>
        <taxon>Methanobacteriaceae</taxon>
        <taxon>Methanobacterium</taxon>
    </lineage>
</organism>
<evidence type="ECO:0000313" key="3">
    <source>
        <dbReference type="EMBL" id="QUH22342.1"/>
    </source>
</evidence>
<accession>A0A8T8K301</accession>
<sequence>MVKIVPATEETLPEAKKLIKRVFPYRSLSEQFNLMAITSPDNWLLKKIMNLFGIKDILDIYLAVNEKQEVVGTTGLYNYLKDADEAVWLFWFCVAPEERGKGIGTKLLTYTIKEARSKKVDYLRLYTSDVSNEREAQIIYQKHGLKEVERKNRILYTEIIRELKL</sequence>
<dbReference type="Proteomes" id="UP000681041">
    <property type="component" value="Chromosome"/>
</dbReference>
<dbReference type="AlphaFoldDB" id="A0A8T8K301"/>
<keyword evidence="4" id="KW-1185">Reference proteome</keyword>
<dbReference type="GeneID" id="64819188"/>
<dbReference type="InterPro" id="IPR016181">
    <property type="entry name" value="Acyl_CoA_acyltransferase"/>
</dbReference>
<evidence type="ECO:0000256" key="1">
    <source>
        <dbReference type="ARBA" id="ARBA00022679"/>
    </source>
</evidence>
<protein>
    <submittedName>
        <fullName evidence="3">GNAT family N-acetyltransferase</fullName>
    </submittedName>
</protein>
<name>A0A8T8K301_9EURY</name>
<dbReference type="RefSeq" id="WP_211533286.1">
    <property type="nucleotide sequence ID" value="NZ_CP058560.1"/>
</dbReference>
<dbReference type="EMBL" id="CP058560">
    <property type="protein sequence ID" value="QUH22342.1"/>
    <property type="molecule type" value="Genomic_DNA"/>
</dbReference>
<dbReference type="PANTHER" id="PTHR13947:SF37">
    <property type="entry name" value="LD18367P"/>
    <property type="match status" value="1"/>
</dbReference>
<dbReference type="OrthoDB" id="38613at2157"/>
<dbReference type="SUPFAM" id="SSF55729">
    <property type="entry name" value="Acyl-CoA N-acyltransferases (Nat)"/>
    <property type="match status" value="1"/>
</dbReference>
<dbReference type="Pfam" id="PF13508">
    <property type="entry name" value="Acetyltransf_7"/>
    <property type="match status" value="1"/>
</dbReference>
<dbReference type="Gene3D" id="3.40.630.30">
    <property type="match status" value="1"/>
</dbReference>
<dbReference type="InterPro" id="IPR000182">
    <property type="entry name" value="GNAT_dom"/>
</dbReference>
<dbReference type="KEGG" id="meme:HYG87_00450"/>
<reference evidence="3" key="1">
    <citation type="submission" date="2020-07" db="EMBL/GenBank/DDBJ databases">
        <title>Methanobacterium. sp. MethCan genome.</title>
        <authorList>
            <person name="Postec A."/>
            <person name="Quemeneur M."/>
        </authorList>
    </citation>
    <scope>NUCLEOTIDE SEQUENCE</scope>
    <source>
        <strain evidence="3">MethCAN</strain>
    </source>
</reference>
<evidence type="ECO:0000259" key="2">
    <source>
        <dbReference type="PROSITE" id="PS51186"/>
    </source>
</evidence>
<keyword evidence="1" id="KW-0808">Transferase</keyword>
<proteinExistence type="predicted"/>
<dbReference type="GO" id="GO:0008080">
    <property type="term" value="F:N-acetyltransferase activity"/>
    <property type="evidence" value="ECO:0007669"/>
    <property type="project" value="InterPro"/>
</dbReference>
<dbReference type="CDD" id="cd04301">
    <property type="entry name" value="NAT_SF"/>
    <property type="match status" value="1"/>
</dbReference>
<dbReference type="InterPro" id="IPR050769">
    <property type="entry name" value="NAT_camello-type"/>
</dbReference>
<gene>
    <name evidence="3" type="ORF">HYG87_00450</name>
</gene>
<dbReference type="PROSITE" id="PS51186">
    <property type="entry name" value="GNAT"/>
    <property type="match status" value="1"/>
</dbReference>
<feature type="domain" description="N-acetyltransferase" evidence="2">
    <location>
        <begin position="2"/>
        <end position="165"/>
    </location>
</feature>
<evidence type="ECO:0000313" key="4">
    <source>
        <dbReference type="Proteomes" id="UP000681041"/>
    </source>
</evidence>